<dbReference type="EMBL" id="JAPFFF010000050">
    <property type="protein sequence ID" value="KAK8839682.1"/>
    <property type="molecule type" value="Genomic_DNA"/>
</dbReference>
<dbReference type="Proteomes" id="UP001470230">
    <property type="component" value="Unassembled WGS sequence"/>
</dbReference>
<evidence type="ECO:0000256" key="1">
    <source>
        <dbReference type="SAM" id="Phobius"/>
    </source>
</evidence>
<protein>
    <recommendedName>
        <fullName evidence="2">Guanylate cyclase domain-containing protein</fullName>
    </recommendedName>
</protein>
<dbReference type="PROSITE" id="PS50125">
    <property type="entry name" value="GUANYLATE_CYCLASE_2"/>
    <property type="match status" value="1"/>
</dbReference>
<feature type="transmembrane region" description="Helical" evidence="1">
    <location>
        <begin position="905"/>
        <end position="928"/>
    </location>
</feature>
<feature type="transmembrane region" description="Helical" evidence="1">
    <location>
        <begin position="294"/>
        <end position="314"/>
    </location>
</feature>
<name>A0ABR2H1K9_9EUKA</name>
<evidence type="ECO:0000313" key="4">
    <source>
        <dbReference type="Proteomes" id="UP001470230"/>
    </source>
</evidence>
<feature type="transmembrane region" description="Helical" evidence="1">
    <location>
        <begin position="236"/>
        <end position="255"/>
    </location>
</feature>
<dbReference type="Gene3D" id="3.30.70.1230">
    <property type="entry name" value="Nucleotide cyclase"/>
    <property type="match status" value="1"/>
</dbReference>
<proteinExistence type="predicted"/>
<dbReference type="Gene3D" id="3.30.450.20">
    <property type="entry name" value="PAS domain"/>
    <property type="match status" value="1"/>
</dbReference>
<keyword evidence="1" id="KW-1133">Transmembrane helix</keyword>
<dbReference type="SUPFAM" id="SSF55073">
    <property type="entry name" value="Nucleotide cyclase"/>
    <property type="match status" value="1"/>
</dbReference>
<dbReference type="CDD" id="cd07302">
    <property type="entry name" value="CHD"/>
    <property type="match status" value="1"/>
</dbReference>
<dbReference type="InterPro" id="IPR029787">
    <property type="entry name" value="Nucleotide_cyclase"/>
</dbReference>
<dbReference type="SUPFAM" id="SSF55785">
    <property type="entry name" value="PYP-like sensor domain (PAS domain)"/>
    <property type="match status" value="1"/>
</dbReference>
<feature type="transmembrane region" description="Helical" evidence="1">
    <location>
        <begin position="1127"/>
        <end position="1147"/>
    </location>
</feature>
<keyword evidence="4" id="KW-1185">Reference proteome</keyword>
<accession>A0ABR2H1K9</accession>
<feature type="transmembrane region" description="Helical" evidence="1">
    <location>
        <begin position="602"/>
        <end position="626"/>
    </location>
</feature>
<sequence length="1543" mass="175989">MNGFDESNIVSGKIRYMGTLDVSFYTIYQHDNMKYKAKINARPGLPKVVYVIINIFLIIQLIGPCFFVDSNILWDQNSAFTKFMKVIGCIWQLWAGKSRVYAGIAFSVLVFVFEIMSGVWSGVISKKQVMHKGENYVSLINGKYLRPILTVLAFSAFTESIHYVHSETAAVAYLVFFCFIALMGPFDLYLTSARVLVENNPNHEWDQLYPFLNFIVTAVLVMLSSSVSFVQKTIQAILMIICAIIYGLYAFYIFYTSPTIKPTFSYITSSISLTGCLTSLISMVFLFTKSANPAILLVIYVILFVIFYILFSFLNKRKASRLLMIFSQCETSPDEAEEILMRNFKSPREFINAVHVVFQYWHPYLLTWKPFSIFSQHYPGNSGLILLWIRIVALFPQEAELFRYLINQYANQKGESYSRTSFLSQMLIIQTSRNQESTPEIMKSITTIVKKIEIAQALQFRFWERILQKSVDAFWSNINSLNRLLNKIDNDIQQLISSYPNNKDVVTLYCSFLQNVKCDFVKYQDWSQKLQQLKEGIPLQPDIAIQSARYFLPEVQQYCSESQIKKNDETPSELIDSKSTDLDLNHLQVKVSLQELVEGSRIGSITLGSFILILGTILTILAYVWYSIKFKNRYVDDTFYKGEFMRSVNNGLFNFGYLANYVALHPLIISKGLVICKNFTDKSDTCVNLMTKIAPNTYKTGRLFPWTYETSYPQDIIGMMREKLIQIQFSLGNLTHSSGAKRMYKELFIEPFENGLTPIQDLLKCSVDATSILKARTFEEFQSSDLILAFDRSVNTVANKLIEYPQAMLQASIDEVGDVRLELDTYFLLVLFAVLILIALPFNMTYYLLRIESSLVTLAFTTLPNTSVREIIQNLHGNNNNKSGNTSGSHNAFLATVEDDKKDMYLMYFIFFISLAMSIICCLFLYYLSYDYVDELNNNLEKVTYLQMPGVFTVFVIYRFLRASSFSILSKATGLPETSIKSFYNKSEHLRIARSSIERLRNSVERGFWGPQGIANDYYEANLQIDYFRDVLPTFQSSAKPIVSSVFEELLPLGMLDQFDVLAKDMHFFHLMADREPNLDFINNEYFLPLVYYTISYSGAVNFPPFFNTLMFHAIGHFQDLNRTIRGLIIGVAIVQVISLILIIFYLKRKSNLIKKALHMFLFFNPQVILQNQNVMLLLTKRSMRNFEDESSYLDAEKVIENTDEAAVLMDKKMTISDVNNAFVNCVEAPKEELIGKQITDVLKAVPDHPSIEVILMKLNEVYKGNVSPTFKEKITVLTPNGKEKDIVANVICLTTNGTATEDDFSMISAMAFVIDDQTEQRKIEEKIYNEKQKITDMLNKVLPISVIEELQKGSESISLSVQSASIGCIEVRSTKTFDPNDFNAPFKFLSTVFNALDDMLKDFPLLTKIRTNSYTYEYAGGLFGSVNKPDKHAEEATRFALKVISCASQIGEKVGSEIEFKIGLSTGGPLVAGVIGLNKPIFHLIGPTVDFAQRMKKSGVFNQVQVTRAVYELIYAYNFKVTERGDIDTGGGKVLRTYVINP</sequence>
<dbReference type="Pfam" id="PF00211">
    <property type="entry name" value="Guanylate_cyc"/>
    <property type="match status" value="1"/>
</dbReference>
<feature type="transmembrane region" description="Helical" evidence="1">
    <location>
        <begin position="267"/>
        <end position="288"/>
    </location>
</feature>
<dbReference type="SMART" id="SM00044">
    <property type="entry name" value="CYCc"/>
    <property type="match status" value="1"/>
</dbReference>
<feature type="transmembrane region" description="Helical" evidence="1">
    <location>
        <begin position="100"/>
        <end position="123"/>
    </location>
</feature>
<dbReference type="InterPro" id="IPR001054">
    <property type="entry name" value="A/G_cyclase"/>
</dbReference>
<feature type="transmembrane region" description="Helical" evidence="1">
    <location>
        <begin position="211"/>
        <end position="230"/>
    </location>
</feature>
<feature type="transmembrane region" description="Helical" evidence="1">
    <location>
        <begin position="170"/>
        <end position="190"/>
    </location>
</feature>
<comment type="caution">
    <text evidence="3">The sequence shown here is derived from an EMBL/GenBank/DDBJ whole genome shotgun (WGS) entry which is preliminary data.</text>
</comment>
<gene>
    <name evidence="3" type="ORF">M9Y10_031385</name>
</gene>
<organism evidence="3 4">
    <name type="scientific">Tritrichomonas musculus</name>
    <dbReference type="NCBI Taxonomy" id="1915356"/>
    <lineage>
        <taxon>Eukaryota</taxon>
        <taxon>Metamonada</taxon>
        <taxon>Parabasalia</taxon>
        <taxon>Tritrichomonadida</taxon>
        <taxon>Tritrichomonadidae</taxon>
        <taxon>Tritrichomonas</taxon>
    </lineage>
</organism>
<dbReference type="InterPro" id="IPR035965">
    <property type="entry name" value="PAS-like_dom_sf"/>
</dbReference>
<feature type="transmembrane region" description="Helical" evidence="1">
    <location>
        <begin position="826"/>
        <end position="849"/>
    </location>
</feature>
<feature type="transmembrane region" description="Helical" evidence="1">
    <location>
        <begin position="48"/>
        <end position="74"/>
    </location>
</feature>
<keyword evidence="1" id="KW-0812">Transmembrane</keyword>
<dbReference type="PANTHER" id="PTHR45655">
    <property type="entry name" value="GUANYLATE CYCLASE SOLUBLE SUBUNIT BETA-2"/>
    <property type="match status" value="1"/>
</dbReference>
<feature type="domain" description="Guanylate cyclase" evidence="2">
    <location>
        <begin position="1361"/>
        <end position="1497"/>
    </location>
</feature>
<feature type="transmembrane region" description="Helical" evidence="1">
    <location>
        <begin position="943"/>
        <end position="961"/>
    </location>
</feature>
<keyword evidence="1" id="KW-0472">Membrane</keyword>
<reference evidence="3 4" key="1">
    <citation type="submission" date="2024-04" db="EMBL/GenBank/DDBJ databases">
        <title>Tritrichomonas musculus Genome.</title>
        <authorList>
            <person name="Alves-Ferreira E."/>
            <person name="Grigg M."/>
            <person name="Lorenzi H."/>
            <person name="Galac M."/>
        </authorList>
    </citation>
    <scope>NUCLEOTIDE SEQUENCE [LARGE SCALE GENOMIC DNA]</scope>
    <source>
        <strain evidence="3 4">EAF2021</strain>
    </source>
</reference>
<evidence type="ECO:0000313" key="3">
    <source>
        <dbReference type="EMBL" id="KAK8839682.1"/>
    </source>
</evidence>
<evidence type="ECO:0000259" key="2">
    <source>
        <dbReference type="PROSITE" id="PS50125"/>
    </source>
</evidence>
<dbReference type="PANTHER" id="PTHR45655:SF13">
    <property type="entry name" value="SOLUBLE GUANYLATE CYCLASE GCY-32-RELATED"/>
    <property type="match status" value="1"/>
</dbReference>
<feature type="transmembrane region" description="Helical" evidence="1">
    <location>
        <begin position="1086"/>
        <end position="1107"/>
    </location>
</feature>